<evidence type="ECO:0000313" key="9">
    <source>
        <dbReference type="Proteomes" id="UP000183400"/>
    </source>
</evidence>
<evidence type="ECO:0000256" key="2">
    <source>
        <dbReference type="ARBA" id="ARBA00022448"/>
    </source>
</evidence>
<feature type="transmembrane region" description="Helical" evidence="7">
    <location>
        <begin position="336"/>
        <end position="355"/>
    </location>
</feature>
<reference evidence="9" key="1">
    <citation type="submission" date="2016-10" db="EMBL/GenBank/DDBJ databases">
        <authorList>
            <person name="Varghese N."/>
            <person name="Submissions S."/>
        </authorList>
    </citation>
    <scope>NUCLEOTIDE SEQUENCE [LARGE SCALE GENOMIC DNA]</scope>
    <source>
        <strain evidence="9">DSM 27839</strain>
    </source>
</reference>
<dbReference type="RefSeq" id="WP_074734134.1">
    <property type="nucleotide sequence ID" value="NZ_FNNP01000001.1"/>
</dbReference>
<evidence type="ECO:0000256" key="7">
    <source>
        <dbReference type="SAM" id="Phobius"/>
    </source>
</evidence>
<keyword evidence="4 7" id="KW-0812">Transmembrane</keyword>
<evidence type="ECO:0000256" key="6">
    <source>
        <dbReference type="ARBA" id="ARBA00023136"/>
    </source>
</evidence>
<dbReference type="Proteomes" id="UP000183400">
    <property type="component" value="Unassembled WGS sequence"/>
</dbReference>
<dbReference type="GO" id="GO:0006835">
    <property type="term" value="P:dicarboxylic acid transport"/>
    <property type="evidence" value="ECO:0007669"/>
    <property type="project" value="TreeGrafter"/>
</dbReference>
<sequence length="452" mass="47201">MINAARRLLSTNLTTQILIALALGSVFGLVLNYLDIAALNATLVQGVLSMLGQMFLNALQMLVVPLVVFSLLCGVVGIGDVKLLGRVGGLTFVTYLATTALAVTTALIFAGLIGPGTGFESLHLAGEGLSVANPQTTWEILANIVPKNPIHALANGEMLQIIFYVMVVGITVLMMGSRAKAFVEGCEFMNELAMKIAKIVMAFAPIGVFSLIAKTFAMEGFGLFGPVIGYLATISLTLVFHLCVTLMALLYFTTGLSPRIFLRKMRSAQIFAFSTSSSNATIPASMQCVTQRIGVDRSVASFGIPLGATINMDGTAIMHGVATVFLANAYGIDLGLSGYLTVISISVLASIGTAGVPGVGIVMLAMVLNQLGMPLEGIGIILAVDRILDMMRTVVNVTGDAVVTTIVGQRVGKLNKAVFGNPDAGVLGSTDLAIDDAAEKVLATMAQPQPHS</sequence>
<feature type="transmembrane region" description="Helical" evidence="7">
    <location>
        <begin position="228"/>
        <end position="256"/>
    </location>
</feature>
<dbReference type="InterPro" id="IPR001991">
    <property type="entry name" value="Na-dicarboxylate_symporter"/>
</dbReference>
<dbReference type="OrthoDB" id="9766690at2"/>
<keyword evidence="6 7" id="KW-0472">Membrane</keyword>
<dbReference type="GO" id="GO:0005886">
    <property type="term" value="C:plasma membrane"/>
    <property type="evidence" value="ECO:0007669"/>
    <property type="project" value="UniProtKB-SubCell"/>
</dbReference>
<keyword evidence="9" id="KW-1185">Reference proteome</keyword>
<evidence type="ECO:0000256" key="5">
    <source>
        <dbReference type="ARBA" id="ARBA00022989"/>
    </source>
</evidence>
<feature type="transmembrane region" description="Helical" evidence="7">
    <location>
        <begin position="54"/>
        <end position="78"/>
    </location>
</feature>
<proteinExistence type="predicted"/>
<dbReference type="EMBL" id="FNNP01000001">
    <property type="protein sequence ID" value="SDW30610.1"/>
    <property type="molecule type" value="Genomic_DNA"/>
</dbReference>
<keyword evidence="3" id="KW-1003">Cell membrane</keyword>
<dbReference type="PRINTS" id="PR00173">
    <property type="entry name" value="EDTRNSPORT"/>
</dbReference>
<dbReference type="AlphaFoldDB" id="A0A1H2SG68"/>
<evidence type="ECO:0000256" key="4">
    <source>
        <dbReference type="ARBA" id="ARBA00022692"/>
    </source>
</evidence>
<feature type="transmembrane region" description="Helical" evidence="7">
    <location>
        <begin position="361"/>
        <end position="384"/>
    </location>
</feature>
<keyword evidence="5 7" id="KW-1133">Transmembrane helix</keyword>
<evidence type="ECO:0000313" key="8">
    <source>
        <dbReference type="EMBL" id="SDW30610.1"/>
    </source>
</evidence>
<organism evidence="8 9">
    <name type="scientific">Ruegeria halocynthiae</name>
    <dbReference type="NCBI Taxonomy" id="985054"/>
    <lineage>
        <taxon>Bacteria</taxon>
        <taxon>Pseudomonadati</taxon>
        <taxon>Pseudomonadota</taxon>
        <taxon>Alphaproteobacteria</taxon>
        <taxon>Rhodobacterales</taxon>
        <taxon>Roseobacteraceae</taxon>
        <taxon>Ruegeria</taxon>
    </lineage>
</organism>
<evidence type="ECO:0000256" key="1">
    <source>
        <dbReference type="ARBA" id="ARBA00004651"/>
    </source>
</evidence>
<accession>A0A1H2SG68</accession>
<dbReference type="Pfam" id="PF00375">
    <property type="entry name" value="SDF"/>
    <property type="match status" value="1"/>
</dbReference>
<feature type="transmembrane region" description="Helical" evidence="7">
    <location>
        <begin position="90"/>
        <end position="113"/>
    </location>
</feature>
<evidence type="ECO:0000256" key="3">
    <source>
        <dbReference type="ARBA" id="ARBA00022475"/>
    </source>
</evidence>
<protein>
    <submittedName>
        <fullName evidence="8">Na+/H+-dicarboxylate symporter</fullName>
    </submittedName>
</protein>
<name>A0A1H2SG68_9RHOB</name>
<dbReference type="SUPFAM" id="SSF118215">
    <property type="entry name" value="Proton glutamate symport protein"/>
    <property type="match status" value="1"/>
</dbReference>
<comment type="subcellular location">
    <subcellularLocation>
        <location evidence="1">Cell membrane</location>
        <topology evidence="1">Multi-pass membrane protein</topology>
    </subcellularLocation>
</comment>
<dbReference type="InterPro" id="IPR036458">
    <property type="entry name" value="Na:dicarbo_symporter_sf"/>
</dbReference>
<feature type="transmembrane region" description="Helical" evidence="7">
    <location>
        <begin position="158"/>
        <end position="176"/>
    </location>
</feature>
<keyword evidence="2" id="KW-0813">Transport</keyword>
<dbReference type="PANTHER" id="PTHR42865">
    <property type="entry name" value="PROTON/GLUTAMATE-ASPARTATE SYMPORTER"/>
    <property type="match status" value="1"/>
</dbReference>
<dbReference type="STRING" id="985054.SAMN05444358_101461"/>
<gene>
    <name evidence="8" type="ORF">SAMN05444358_101461</name>
</gene>
<feature type="transmembrane region" description="Helical" evidence="7">
    <location>
        <begin position="196"/>
        <end position="216"/>
    </location>
</feature>
<dbReference type="PANTHER" id="PTHR42865:SF7">
    <property type="entry name" value="PROTON_GLUTAMATE-ASPARTATE SYMPORTER"/>
    <property type="match status" value="1"/>
</dbReference>
<feature type="transmembrane region" description="Helical" evidence="7">
    <location>
        <begin position="12"/>
        <end position="34"/>
    </location>
</feature>
<dbReference type="GO" id="GO:0015293">
    <property type="term" value="F:symporter activity"/>
    <property type="evidence" value="ECO:0007669"/>
    <property type="project" value="UniProtKB-KW"/>
</dbReference>
<dbReference type="Gene3D" id="1.10.3860.10">
    <property type="entry name" value="Sodium:dicarboxylate symporter"/>
    <property type="match status" value="1"/>
</dbReference>